<protein>
    <recommendedName>
        <fullName evidence="3">LysR substrate-binding domain-containing protein</fullName>
    </recommendedName>
</protein>
<dbReference type="SUPFAM" id="SSF53850">
    <property type="entry name" value="Periplasmic binding protein-like II"/>
    <property type="match status" value="1"/>
</dbReference>
<accession>A0ABU8V0W8</accession>
<gene>
    <name evidence="1" type="ORF">QCL97_008705</name>
</gene>
<name>A0ABU8V0W8_9NEIS</name>
<evidence type="ECO:0000313" key="1">
    <source>
        <dbReference type="EMBL" id="MEJ8674803.1"/>
    </source>
</evidence>
<dbReference type="EMBL" id="JAVFJF020000014">
    <property type="protein sequence ID" value="MEJ8674803.1"/>
    <property type="molecule type" value="Genomic_DNA"/>
</dbReference>
<dbReference type="Proteomes" id="UP001224516">
    <property type="component" value="Unassembled WGS sequence"/>
</dbReference>
<dbReference type="RefSeq" id="WP_307912836.1">
    <property type="nucleotide sequence ID" value="NZ_JAVFJF020000014.1"/>
</dbReference>
<reference evidence="1 2" key="1">
    <citation type="submission" date="2023-12" db="EMBL/GenBank/DDBJ databases">
        <title>Evaluation and characterization of a potential secondary metabolite violacein from indigenous Chromobacterium amazonense SAM215.</title>
        <authorList>
            <person name="Tarafdar M.R."/>
            <person name="Abedin S.M."/>
            <person name="Atiqua A."/>
            <person name="Saha A."/>
            <person name="Khan S.N."/>
        </authorList>
    </citation>
    <scope>NUCLEOTIDE SEQUENCE [LARGE SCALE GENOMIC DNA]</scope>
    <source>
        <strain evidence="1 2">SAM215</strain>
    </source>
</reference>
<evidence type="ECO:0008006" key="3">
    <source>
        <dbReference type="Google" id="ProtNLM"/>
    </source>
</evidence>
<dbReference type="Gene3D" id="3.40.190.10">
    <property type="entry name" value="Periplasmic binding protein-like II"/>
    <property type="match status" value="2"/>
</dbReference>
<organism evidence="1 2">
    <name type="scientific">Chromobacterium amazonense</name>
    <dbReference type="NCBI Taxonomy" id="1382803"/>
    <lineage>
        <taxon>Bacteria</taxon>
        <taxon>Pseudomonadati</taxon>
        <taxon>Pseudomonadota</taxon>
        <taxon>Betaproteobacteria</taxon>
        <taxon>Neisseriales</taxon>
        <taxon>Chromobacteriaceae</taxon>
        <taxon>Chromobacterium</taxon>
    </lineage>
</organism>
<sequence>MKQAGSQASRFFYCLAVSWACAERVQLRECPFPLRRFGVAMAWHERSHGHPGLRWLRGELAGLMGVEV</sequence>
<keyword evidence="2" id="KW-1185">Reference proteome</keyword>
<evidence type="ECO:0000313" key="2">
    <source>
        <dbReference type="Proteomes" id="UP001224516"/>
    </source>
</evidence>
<comment type="caution">
    <text evidence="1">The sequence shown here is derived from an EMBL/GenBank/DDBJ whole genome shotgun (WGS) entry which is preliminary data.</text>
</comment>
<proteinExistence type="predicted"/>